<evidence type="ECO:0000313" key="3">
    <source>
        <dbReference type="Proteomes" id="UP000444316"/>
    </source>
</evidence>
<dbReference type="AlphaFoldDB" id="A0A845HXB4"/>
<accession>A0A845HXB4</accession>
<keyword evidence="3" id="KW-1185">Reference proteome</keyword>
<dbReference type="EMBL" id="WWCL01000002">
    <property type="protein sequence ID" value="MYN45790.1"/>
    <property type="molecule type" value="Genomic_DNA"/>
</dbReference>
<name>A0A845HXB4_9BURK</name>
<gene>
    <name evidence="2" type="ORF">GTP23_12105</name>
</gene>
<protein>
    <submittedName>
        <fullName evidence="2">Uncharacterized protein</fullName>
    </submittedName>
</protein>
<reference evidence="2" key="1">
    <citation type="submission" date="2019-12" db="EMBL/GenBank/DDBJ databases">
        <title>Novel species isolated from a subtropical stream in China.</title>
        <authorList>
            <person name="Lu H."/>
        </authorList>
    </citation>
    <scope>NUCLEOTIDE SEQUENCE [LARGE SCALE GENOMIC DNA]</scope>
    <source>
        <strain evidence="2">FT93W</strain>
    </source>
</reference>
<organism evidence="2 3">
    <name type="scientific">Duganella fentianensis</name>
    <dbReference type="NCBI Taxonomy" id="2692177"/>
    <lineage>
        <taxon>Bacteria</taxon>
        <taxon>Pseudomonadati</taxon>
        <taxon>Pseudomonadota</taxon>
        <taxon>Betaproteobacteria</taxon>
        <taxon>Burkholderiales</taxon>
        <taxon>Oxalobacteraceae</taxon>
        <taxon>Telluria group</taxon>
        <taxon>Duganella</taxon>
    </lineage>
</organism>
<feature type="transmembrane region" description="Helical" evidence="1">
    <location>
        <begin position="71"/>
        <end position="91"/>
    </location>
</feature>
<evidence type="ECO:0000256" key="1">
    <source>
        <dbReference type="SAM" id="Phobius"/>
    </source>
</evidence>
<keyword evidence="1" id="KW-0472">Membrane</keyword>
<keyword evidence="1" id="KW-1133">Transmembrane helix</keyword>
<comment type="caution">
    <text evidence="2">The sequence shown here is derived from an EMBL/GenBank/DDBJ whole genome shotgun (WGS) entry which is preliminary data.</text>
</comment>
<dbReference type="Proteomes" id="UP000444316">
    <property type="component" value="Unassembled WGS sequence"/>
</dbReference>
<proteinExistence type="predicted"/>
<sequence length="94" mass="9939">MDETQSKGSNWDAWTQAVLGNAINAAIDRVAARPQLGSDPSQAYGIDERGNIYRLGQTNAQISAQVQTNKAGTVAGLPVWLIVGAVVLFAIEAK</sequence>
<keyword evidence="1" id="KW-0812">Transmembrane</keyword>
<evidence type="ECO:0000313" key="2">
    <source>
        <dbReference type="EMBL" id="MYN45790.1"/>
    </source>
</evidence>
<dbReference type="RefSeq" id="WP_161035340.1">
    <property type="nucleotide sequence ID" value="NZ_WWCL01000002.1"/>
</dbReference>